<proteinExistence type="predicted"/>
<reference evidence="2" key="2">
    <citation type="submission" date="2016-02" db="EMBL/GenBank/DDBJ databases">
        <title>Draft genome sequence of five rapidly growing Mycobacterium species.</title>
        <authorList>
            <person name="Katahira K."/>
            <person name="Gotou Y."/>
            <person name="Iida K."/>
            <person name="Ogura Y."/>
            <person name="Hayashi T."/>
        </authorList>
    </citation>
    <scope>NUCLEOTIDE SEQUENCE [LARGE SCALE GENOMIC DNA]</scope>
    <source>
        <strain evidence="2">JCM6368</strain>
    </source>
</reference>
<gene>
    <name evidence="1" type="ORF">RMCFA_5022</name>
</gene>
<sequence>MVAYWKISHEEREKHEKLSAAARLLYYDAGAWAMQQVFDKRVPLPDQWFIPAAEVRKWGKKNAATTLVREGLWERTQRDGVQGFVFVQHCLAFGNTPEYLAQQRDLQRDAQRRKRGVVNHDKG</sequence>
<dbReference type="EMBL" id="BCSZ01000051">
    <property type="protein sequence ID" value="GAT04911.1"/>
    <property type="molecule type" value="Genomic_DNA"/>
</dbReference>
<evidence type="ECO:0000313" key="2">
    <source>
        <dbReference type="Proteomes" id="UP000069705"/>
    </source>
</evidence>
<comment type="caution">
    <text evidence="1">The sequence shown here is derived from an EMBL/GenBank/DDBJ whole genome shotgun (WGS) entry which is preliminary data.</text>
</comment>
<dbReference type="Proteomes" id="UP000069705">
    <property type="component" value="Unassembled WGS sequence"/>
</dbReference>
<accession>A0A117IFX9</accession>
<organism evidence="1 2">
    <name type="scientific">Mycolicibacterium fortuitum subsp. acetamidolyticum</name>
    <dbReference type="NCBI Taxonomy" id="144550"/>
    <lineage>
        <taxon>Bacteria</taxon>
        <taxon>Bacillati</taxon>
        <taxon>Actinomycetota</taxon>
        <taxon>Actinomycetes</taxon>
        <taxon>Mycobacteriales</taxon>
        <taxon>Mycobacteriaceae</taxon>
        <taxon>Mycolicibacterium</taxon>
    </lineage>
</organism>
<name>A0A117IFX9_MYCFO</name>
<protein>
    <submittedName>
        <fullName evidence="1">Uncharacterized protein</fullName>
    </submittedName>
</protein>
<dbReference type="AlphaFoldDB" id="A0A117IFX9"/>
<evidence type="ECO:0000313" key="1">
    <source>
        <dbReference type="EMBL" id="GAT04911.1"/>
    </source>
</evidence>
<reference evidence="1 2" key="1">
    <citation type="journal article" date="2016" name="Genome Announc.">
        <title>Draft Genome Sequences of Five Rapidly Growing Mycobacterium Species, M. thermoresistibile, M. fortuitum subsp. acetamidolyticum, M. canariasense, M. brisbanense, and M. novocastrense.</title>
        <authorList>
            <person name="Katahira K."/>
            <person name="Ogura Y."/>
            <person name="Gotoh Y."/>
            <person name="Hayashi T."/>
        </authorList>
    </citation>
    <scope>NUCLEOTIDE SEQUENCE [LARGE SCALE GENOMIC DNA]</scope>
    <source>
        <strain evidence="1 2">JCM6368</strain>
    </source>
</reference>